<feature type="signal peptide" evidence="5">
    <location>
        <begin position="1"/>
        <end position="29"/>
    </location>
</feature>
<dbReference type="CDD" id="cd07720">
    <property type="entry name" value="OPHC2-like_MBL-fold"/>
    <property type="match status" value="1"/>
</dbReference>
<keyword evidence="2" id="KW-0479">Metal-binding</keyword>
<dbReference type="SMART" id="SM00849">
    <property type="entry name" value="Lactamase_B"/>
    <property type="match status" value="1"/>
</dbReference>
<dbReference type="GO" id="GO:0016787">
    <property type="term" value="F:hydrolase activity"/>
    <property type="evidence" value="ECO:0007669"/>
    <property type="project" value="UniProtKB-KW"/>
</dbReference>
<proteinExistence type="inferred from homology"/>
<dbReference type="GO" id="GO:0046872">
    <property type="term" value="F:metal ion binding"/>
    <property type="evidence" value="ECO:0007669"/>
    <property type="project" value="UniProtKB-KW"/>
</dbReference>
<dbReference type="InterPro" id="IPR036866">
    <property type="entry name" value="RibonucZ/Hydroxyglut_hydro"/>
</dbReference>
<sequence length="322" mass="33863">MISTTLSIPARAALGLAIAAAICAAPAQGAAPLAKFQAPGFYRAMLGDFEVTVLNDGTLELPVDTLLKMPKQKADQALAKSFEHSPLETSVNGYLINTGEKLVLVDVGAAGLFGPTLGKLVANLKAAGYQPEQVDEIYITHLHPDHVGGLMADGQRVFPNAVVRAGKADADYWLSQANLDKAPAEQKGFFQGAMGALGPYVQANKFLPITGNTELVPGVKSYASAGHTPGHTTYVVESKGQKLVLLGDLMHVAAVQFDAPAVTIAFDTDNKSAAVQRKAAFADAAKQGYLIGAAHLQFPALGHLRSSGKGYQFVPVNYEIPR</sequence>
<keyword evidence="8" id="KW-1185">Reference proteome</keyword>
<evidence type="ECO:0000259" key="6">
    <source>
        <dbReference type="SMART" id="SM00849"/>
    </source>
</evidence>
<dbReference type="Gene3D" id="3.60.15.10">
    <property type="entry name" value="Ribonuclease Z/Hydroxyacylglutathione hydrolase-like"/>
    <property type="match status" value="1"/>
</dbReference>
<name>A0A7W2IND3_9BURK</name>
<organism evidence="7 8">
    <name type="scientific">Rugamonas apoptosis</name>
    <dbReference type="NCBI Taxonomy" id="2758570"/>
    <lineage>
        <taxon>Bacteria</taxon>
        <taxon>Pseudomonadati</taxon>
        <taxon>Pseudomonadota</taxon>
        <taxon>Betaproteobacteria</taxon>
        <taxon>Burkholderiales</taxon>
        <taxon>Oxalobacteraceae</taxon>
        <taxon>Telluria group</taxon>
        <taxon>Rugamonas</taxon>
    </lineage>
</organism>
<accession>A0A7W2IND3</accession>
<evidence type="ECO:0000256" key="2">
    <source>
        <dbReference type="ARBA" id="ARBA00022723"/>
    </source>
</evidence>
<protein>
    <submittedName>
        <fullName evidence="7">MBL fold metallo-hydrolase</fullName>
    </submittedName>
</protein>
<keyword evidence="5" id="KW-0732">Signal</keyword>
<dbReference type="Proteomes" id="UP000573499">
    <property type="component" value="Unassembled WGS sequence"/>
</dbReference>
<dbReference type="Pfam" id="PF00753">
    <property type="entry name" value="Lactamase_B"/>
    <property type="match status" value="1"/>
</dbReference>
<feature type="chain" id="PRO_5030625709" evidence="5">
    <location>
        <begin position="30"/>
        <end position="322"/>
    </location>
</feature>
<evidence type="ECO:0000313" key="8">
    <source>
        <dbReference type="Proteomes" id="UP000573499"/>
    </source>
</evidence>
<dbReference type="EMBL" id="JACEZU010000020">
    <property type="protein sequence ID" value="MBA5690618.1"/>
    <property type="molecule type" value="Genomic_DNA"/>
</dbReference>
<evidence type="ECO:0000256" key="1">
    <source>
        <dbReference type="ARBA" id="ARBA00007749"/>
    </source>
</evidence>
<dbReference type="PANTHER" id="PTHR42978:SF6">
    <property type="entry name" value="QUORUM-QUENCHING LACTONASE YTNP-RELATED"/>
    <property type="match status" value="1"/>
</dbReference>
<evidence type="ECO:0000256" key="3">
    <source>
        <dbReference type="ARBA" id="ARBA00022801"/>
    </source>
</evidence>
<evidence type="ECO:0000313" key="7">
    <source>
        <dbReference type="EMBL" id="MBA5690618.1"/>
    </source>
</evidence>
<dbReference type="InterPro" id="IPR001279">
    <property type="entry name" value="Metallo-B-lactamas"/>
</dbReference>
<reference evidence="7 8" key="1">
    <citation type="submission" date="2020-07" db="EMBL/GenBank/DDBJ databases">
        <title>Novel species isolated from subtropical streams in China.</title>
        <authorList>
            <person name="Lu H."/>
        </authorList>
    </citation>
    <scope>NUCLEOTIDE SEQUENCE [LARGE SCALE GENOMIC DNA]</scope>
    <source>
        <strain evidence="7 8">LX47W</strain>
    </source>
</reference>
<comment type="similarity">
    <text evidence="1">Belongs to the metallo-beta-lactamase superfamily.</text>
</comment>
<dbReference type="RefSeq" id="WP_182157500.1">
    <property type="nucleotide sequence ID" value="NZ_JACEZU010000020.1"/>
</dbReference>
<comment type="caution">
    <text evidence="7">The sequence shown here is derived from an EMBL/GenBank/DDBJ whole genome shotgun (WGS) entry which is preliminary data.</text>
</comment>
<keyword evidence="3 7" id="KW-0378">Hydrolase</keyword>
<feature type="domain" description="Metallo-beta-lactamase" evidence="6">
    <location>
        <begin position="90"/>
        <end position="295"/>
    </location>
</feature>
<dbReference type="InterPro" id="IPR051013">
    <property type="entry name" value="MBL_superfamily_lactonases"/>
</dbReference>
<gene>
    <name evidence="7" type="ORF">H3H39_26635</name>
</gene>
<evidence type="ECO:0000256" key="5">
    <source>
        <dbReference type="SAM" id="SignalP"/>
    </source>
</evidence>
<dbReference type="AlphaFoldDB" id="A0A7W2IND3"/>
<dbReference type="SUPFAM" id="SSF56281">
    <property type="entry name" value="Metallo-hydrolase/oxidoreductase"/>
    <property type="match status" value="1"/>
</dbReference>
<keyword evidence="4" id="KW-0862">Zinc</keyword>
<evidence type="ECO:0000256" key="4">
    <source>
        <dbReference type="ARBA" id="ARBA00022833"/>
    </source>
</evidence>
<dbReference type="PANTHER" id="PTHR42978">
    <property type="entry name" value="QUORUM-QUENCHING LACTONASE YTNP-RELATED-RELATED"/>
    <property type="match status" value="1"/>
</dbReference>